<accession>A0ABU7Z217</accession>
<comment type="caution">
    <text evidence="1">The sequence shown here is derived from an EMBL/GenBank/DDBJ whole genome shotgun (WGS) entry which is preliminary data.</text>
</comment>
<keyword evidence="2" id="KW-1185">Reference proteome</keyword>
<dbReference type="RefSeq" id="WP_332618387.1">
    <property type="nucleotide sequence ID" value="NZ_JAXGFP010000027.1"/>
</dbReference>
<dbReference type="EMBL" id="JAXGFP010000027">
    <property type="protein sequence ID" value="MEG3185260.1"/>
    <property type="molecule type" value="Genomic_DNA"/>
</dbReference>
<gene>
    <name evidence="1" type="ORF">SNE34_14765</name>
</gene>
<feature type="non-terminal residue" evidence="1">
    <location>
        <position position="1"/>
    </location>
</feature>
<evidence type="ECO:0000313" key="1">
    <source>
        <dbReference type="EMBL" id="MEG3185260.1"/>
    </source>
</evidence>
<organism evidence="1 2">
    <name type="scientific">Novilysobacter erysipheiresistens</name>
    <dbReference type="NCBI Taxonomy" id="1749332"/>
    <lineage>
        <taxon>Bacteria</taxon>
        <taxon>Pseudomonadati</taxon>
        <taxon>Pseudomonadota</taxon>
        <taxon>Gammaproteobacteria</taxon>
        <taxon>Lysobacterales</taxon>
        <taxon>Lysobacteraceae</taxon>
        <taxon>Novilysobacter</taxon>
    </lineage>
</organism>
<proteinExistence type="predicted"/>
<protein>
    <submittedName>
        <fullName evidence="1">Uncharacterized protein</fullName>
    </submittedName>
</protein>
<reference evidence="1 2" key="1">
    <citation type="journal article" date="2016" name="Int. J. Syst. Evol. Microbiol.">
        <title>Lysobacter erysipheiresistens sp. nov., an antagonist of powdery mildew, isolated from tobacco-cultivated soil.</title>
        <authorList>
            <person name="Xie B."/>
            <person name="Li T."/>
            <person name="Lin X."/>
            <person name="Wang C.J."/>
            <person name="Chen Y.J."/>
            <person name="Liu W.J."/>
            <person name="Zhao Z.W."/>
        </authorList>
    </citation>
    <scope>NUCLEOTIDE SEQUENCE [LARGE SCALE GENOMIC DNA]</scope>
    <source>
        <strain evidence="1 2">RS-LYSO-3</strain>
    </source>
</reference>
<evidence type="ECO:0000313" key="2">
    <source>
        <dbReference type="Proteomes" id="UP001355056"/>
    </source>
</evidence>
<dbReference type="Proteomes" id="UP001355056">
    <property type="component" value="Unassembled WGS sequence"/>
</dbReference>
<sequence>ALVERSKFGLNELLACKRWLLLQALQKRSINASEGGGDVAQFAVELGQACEHLGVLASF</sequence>
<name>A0ABU7Z217_9GAMM</name>